<keyword evidence="2" id="KW-0472">Membrane</keyword>
<protein>
    <submittedName>
        <fullName evidence="3">Uncharacterized protein</fullName>
    </submittedName>
</protein>
<dbReference type="AlphaFoldDB" id="A0A1Q9DC65"/>
<dbReference type="InterPro" id="IPR014746">
    <property type="entry name" value="Gln_synth/guanido_kin_cat_dom"/>
</dbReference>
<reference evidence="3 4" key="1">
    <citation type="submission" date="2016-02" db="EMBL/GenBank/DDBJ databases">
        <title>Genome analysis of coral dinoflagellate symbionts highlights evolutionary adaptations to a symbiotic lifestyle.</title>
        <authorList>
            <person name="Aranda M."/>
            <person name="Li Y."/>
            <person name="Liew Y.J."/>
            <person name="Baumgarten S."/>
            <person name="Simakov O."/>
            <person name="Wilson M."/>
            <person name="Piel J."/>
            <person name="Ashoor H."/>
            <person name="Bougouffa S."/>
            <person name="Bajic V.B."/>
            <person name="Ryu T."/>
            <person name="Ravasi T."/>
            <person name="Bayer T."/>
            <person name="Micklem G."/>
            <person name="Kim H."/>
            <person name="Bhak J."/>
            <person name="Lajeunesse T.C."/>
            <person name="Voolstra C.R."/>
        </authorList>
    </citation>
    <scope>NUCLEOTIDE SEQUENCE [LARGE SCALE GENOMIC DNA]</scope>
    <source>
        <strain evidence="3 4">CCMP2467</strain>
    </source>
</reference>
<dbReference type="Gene3D" id="1.20.890.10">
    <property type="entry name" value="cAMP-dependent protein kinase regulatory subunit, dimerization-anchoring domain"/>
    <property type="match status" value="1"/>
</dbReference>
<evidence type="ECO:0000313" key="3">
    <source>
        <dbReference type="EMBL" id="OLP92833.1"/>
    </source>
</evidence>
<feature type="compositionally biased region" description="Basic and acidic residues" evidence="1">
    <location>
        <begin position="405"/>
        <end position="418"/>
    </location>
</feature>
<organism evidence="3 4">
    <name type="scientific">Symbiodinium microadriaticum</name>
    <name type="common">Dinoflagellate</name>
    <name type="synonym">Zooxanthella microadriatica</name>
    <dbReference type="NCBI Taxonomy" id="2951"/>
    <lineage>
        <taxon>Eukaryota</taxon>
        <taxon>Sar</taxon>
        <taxon>Alveolata</taxon>
        <taxon>Dinophyceae</taxon>
        <taxon>Suessiales</taxon>
        <taxon>Symbiodiniaceae</taxon>
        <taxon>Symbiodinium</taxon>
    </lineage>
</organism>
<dbReference type="OrthoDB" id="430219at2759"/>
<feature type="compositionally biased region" description="Polar residues" evidence="1">
    <location>
        <begin position="112"/>
        <end position="130"/>
    </location>
</feature>
<feature type="region of interest" description="Disordered" evidence="1">
    <location>
        <begin position="108"/>
        <end position="130"/>
    </location>
</feature>
<feature type="region of interest" description="Disordered" evidence="1">
    <location>
        <begin position="397"/>
        <end position="418"/>
    </location>
</feature>
<feature type="transmembrane region" description="Helical" evidence="2">
    <location>
        <begin position="223"/>
        <end position="242"/>
    </location>
</feature>
<name>A0A1Q9DC65_SYMMI</name>
<proteinExistence type="predicted"/>
<dbReference type="Proteomes" id="UP000186817">
    <property type="component" value="Unassembled WGS sequence"/>
</dbReference>
<evidence type="ECO:0000256" key="2">
    <source>
        <dbReference type="SAM" id="Phobius"/>
    </source>
</evidence>
<dbReference type="SUPFAM" id="SSF55931">
    <property type="entry name" value="Glutamine synthetase/guanido kinase"/>
    <property type="match status" value="1"/>
</dbReference>
<dbReference type="EMBL" id="LSRX01000605">
    <property type="protein sequence ID" value="OLP92833.1"/>
    <property type="molecule type" value="Genomic_DNA"/>
</dbReference>
<sequence length="588" mass="64580">MKFNGVSLVELGSKGSSRVPCEAQRRFAVADQPPGWSAFVQDWQLVDDMAGRPTLGRHKSNQRSPRGPCLARCGSLWPQDERKQENETGLPDGPLSVYALTASPLLSGRVPTMTNKQPGQQQPRSTRKCQFQPETRCPPCFRLPARGMGAERKQLCAAKKAPTDEEQGSGGLYGAVNRAVEDPGKWLKGVARWLETSEDTDPVRVFTVCCDDFRPRRLKAPVVLAWLTVQLLGLIFQVILWLEVGRNLESFEDTLAQNCAPSLQQHGICLGPAWNLSYSGTLSFPPGESQTLGDAASAQGAKAMEVQVEAMPGWEVPKGCLVGVRLGEALKQRRLDGRSASNYVFPKQDAKRRARIDVYRHVGSCSVEVDPSSINANEVNVPCSDPSLQSIRLRITSQAAGSSSEEQRQRQQEQESKESALNYLAAHDIEQTLAESVRQMLKTRPEDPIAFLCGHLQSSSSKPKAQEWTEVASWSAALPSAAATEVERKLGKELIQLQGNLSGQYLPLPSSRSWPLMPEGMPASWSEKLRKEGLLFEALEPSGRGVFVSHGQDFVLWLNNASHVTLLVRPGNAEAERLSQVLKQKLGT</sequence>
<gene>
    <name evidence="3" type="ORF">AK812_SmicGene25292</name>
</gene>
<keyword evidence="2" id="KW-1133">Transmembrane helix</keyword>
<dbReference type="Gene3D" id="3.30.590.10">
    <property type="entry name" value="Glutamine synthetase/guanido kinase, catalytic domain"/>
    <property type="match status" value="1"/>
</dbReference>
<dbReference type="SUPFAM" id="SSF47391">
    <property type="entry name" value="Dimerization-anchoring domain of cAMP-dependent PK regulatory subunit"/>
    <property type="match status" value="1"/>
</dbReference>
<accession>A0A1Q9DC65</accession>
<keyword evidence="2" id="KW-0812">Transmembrane</keyword>
<keyword evidence="4" id="KW-1185">Reference proteome</keyword>
<evidence type="ECO:0000313" key="4">
    <source>
        <dbReference type="Proteomes" id="UP000186817"/>
    </source>
</evidence>
<evidence type="ECO:0000256" key="1">
    <source>
        <dbReference type="SAM" id="MobiDB-lite"/>
    </source>
</evidence>
<comment type="caution">
    <text evidence="3">The sequence shown here is derived from an EMBL/GenBank/DDBJ whole genome shotgun (WGS) entry which is preliminary data.</text>
</comment>
<dbReference type="GO" id="GO:0003824">
    <property type="term" value="F:catalytic activity"/>
    <property type="evidence" value="ECO:0007669"/>
    <property type="project" value="InterPro"/>
</dbReference>